<feature type="domain" description="Thioredoxin" evidence="2">
    <location>
        <begin position="1"/>
        <end position="107"/>
    </location>
</feature>
<dbReference type="InterPro" id="IPR013766">
    <property type="entry name" value="Thioredoxin_domain"/>
</dbReference>
<dbReference type="InterPro" id="IPR017937">
    <property type="entry name" value="Thioredoxin_CS"/>
</dbReference>
<name>A0A2T0AIE3_RHOTO</name>
<dbReference type="Pfam" id="PF06201">
    <property type="entry name" value="PITH"/>
    <property type="match status" value="1"/>
</dbReference>
<dbReference type="Gene3D" id="2.60.120.470">
    <property type="entry name" value="PITH domain"/>
    <property type="match status" value="1"/>
</dbReference>
<dbReference type="EMBL" id="LCTV02000001">
    <property type="protein sequence ID" value="PRQ77787.1"/>
    <property type="molecule type" value="Genomic_DNA"/>
</dbReference>
<dbReference type="InterPro" id="IPR008979">
    <property type="entry name" value="Galactose-bd-like_sf"/>
</dbReference>
<evidence type="ECO:0008006" key="6">
    <source>
        <dbReference type="Google" id="ProtNLM"/>
    </source>
</evidence>
<dbReference type="AlphaFoldDB" id="A0A2T0AIE3"/>
<keyword evidence="1" id="KW-1015">Disulfide bond</keyword>
<reference evidence="4 5" key="1">
    <citation type="journal article" date="2018" name="Elife">
        <title>Functional genomics of lipid metabolism in the oleaginous yeast Rhodosporidium toruloides.</title>
        <authorList>
            <person name="Coradetti S.T."/>
            <person name="Pinel D."/>
            <person name="Geiselman G."/>
            <person name="Ito M."/>
            <person name="Mondo S."/>
            <person name="Reilly M.C."/>
            <person name="Cheng Y.F."/>
            <person name="Bauer S."/>
            <person name="Grigoriev I."/>
            <person name="Gladden J.M."/>
            <person name="Simmons B.A."/>
            <person name="Brem R."/>
            <person name="Arkin A.P."/>
            <person name="Skerker J.M."/>
        </authorList>
    </citation>
    <scope>NUCLEOTIDE SEQUENCE [LARGE SCALE GENOMIC DNA]</scope>
    <source>
        <strain evidence="4 5">NBRC 0880</strain>
    </source>
</reference>
<dbReference type="SUPFAM" id="SSF52833">
    <property type="entry name" value="Thioredoxin-like"/>
    <property type="match status" value="1"/>
</dbReference>
<dbReference type="InterPro" id="IPR010400">
    <property type="entry name" value="PITH_dom"/>
</dbReference>
<dbReference type="PROSITE" id="PS51352">
    <property type="entry name" value="THIOREDOXIN_2"/>
    <property type="match status" value="1"/>
</dbReference>
<dbReference type="CDD" id="cd02947">
    <property type="entry name" value="TRX_family"/>
    <property type="match status" value="1"/>
</dbReference>
<comment type="caution">
    <text evidence="4">The sequence shown here is derived from an EMBL/GenBank/DDBJ whole genome shotgun (WGS) entry which is preliminary data.</text>
</comment>
<dbReference type="Proteomes" id="UP000239560">
    <property type="component" value="Unassembled WGS sequence"/>
</dbReference>
<dbReference type="PROSITE" id="PS51532">
    <property type="entry name" value="PITH"/>
    <property type="match status" value="1"/>
</dbReference>
<gene>
    <name evidence="4" type="ORF">AAT19DRAFT_8855</name>
</gene>
<dbReference type="OrthoDB" id="10263751at2759"/>
<feature type="domain" description="PITH" evidence="3">
    <location>
        <begin position="112"/>
        <end position="283"/>
    </location>
</feature>
<proteinExistence type="predicted"/>
<dbReference type="SUPFAM" id="SSF49785">
    <property type="entry name" value="Galactose-binding domain-like"/>
    <property type="match status" value="1"/>
</dbReference>
<evidence type="ECO:0000313" key="4">
    <source>
        <dbReference type="EMBL" id="PRQ77787.1"/>
    </source>
</evidence>
<protein>
    <recommendedName>
        <fullName evidence="6">Thioredoxin</fullName>
    </recommendedName>
</protein>
<evidence type="ECO:0000313" key="5">
    <source>
        <dbReference type="Proteomes" id="UP000239560"/>
    </source>
</evidence>
<dbReference type="PRINTS" id="PR00421">
    <property type="entry name" value="THIOREDOXIN"/>
</dbReference>
<dbReference type="GO" id="GO:0005737">
    <property type="term" value="C:cytoplasm"/>
    <property type="evidence" value="ECO:0007669"/>
    <property type="project" value="UniProtKB-ARBA"/>
</dbReference>
<dbReference type="PANTHER" id="PTHR46115">
    <property type="entry name" value="THIOREDOXIN-LIKE PROTEIN 1"/>
    <property type="match status" value="1"/>
</dbReference>
<evidence type="ECO:0000259" key="2">
    <source>
        <dbReference type="PROSITE" id="PS51352"/>
    </source>
</evidence>
<dbReference type="Gene3D" id="3.40.30.10">
    <property type="entry name" value="Glutaredoxin"/>
    <property type="match status" value="1"/>
</dbReference>
<dbReference type="Pfam" id="PF00085">
    <property type="entry name" value="Thioredoxin"/>
    <property type="match status" value="1"/>
</dbReference>
<sequence>MSITVVSSLQQLDSLTSDANKVSIIDFHAVWCGPCKAIAPVFQRLASQYAGRVQFLKVDVDAVPDVARKFSVSAMPTFVVLKGPNKVDEMKGANPAGLMAMVSKHAPASGGAGASGSGAPTSLNSQIDLSQIHCLNEAAGHTIKDLLRGSGDKWLESDADEQLLLHIPIQQSIKLRAIRFTTLSSHSANAPKTIKLFVNQSGVDFDNAESTEAAQEVVLDEAQAKGEKSVELRFVRFQNVGHLSIFVVDNQGGEDVTRIDKLELIGVSVEGTNMADLKKMEEE</sequence>
<evidence type="ECO:0000259" key="3">
    <source>
        <dbReference type="PROSITE" id="PS51532"/>
    </source>
</evidence>
<accession>A0A2T0AIE3</accession>
<dbReference type="InterPro" id="IPR036249">
    <property type="entry name" value="Thioredoxin-like_sf"/>
</dbReference>
<dbReference type="PROSITE" id="PS00194">
    <property type="entry name" value="THIOREDOXIN_1"/>
    <property type="match status" value="1"/>
</dbReference>
<evidence type="ECO:0000256" key="1">
    <source>
        <dbReference type="ARBA" id="ARBA00023157"/>
    </source>
</evidence>
<organism evidence="4 5">
    <name type="scientific">Rhodotorula toruloides</name>
    <name type="common">Yeast</name>
    <name type="synonym">Rhodosporidium toruloides</name>
    <dbReference type="NCBI Taxonomy" id="5286"/>
    <lineage>
        <taxon>Eukaryota</taxon>
        <taxon>Fungi</taxon>
        <taxon>Dikarya</taxon>
        <taxon>Basidiomycota</taxon>
        <taxon>Pucciniomycotina</taxon>
        <taxon>Microbotryomycetes</taxon>
        <taxon>Sporidiobolales</taxon>
        <taxon>Sporidiobolaceae</taxon>
        <taxon>Rhodotorula</taxon>
    </lineage>
</organism>
<dbReference type="InterPro" id="IPR037047">
    <property type="entry name" value="PITH_dom_sf"/>
</dbReference>